<dbReference type="SMART" id="SM00408">
    <property type="entry name" value="IGc2"/>
    <property type="match status" value="1"/>
</dbReference>
<dbReference type="SUPFAM" id="SSF48726">
    <property type="entry name" value="Immunoglobulin"/>
    <property type="match status" value="1"/>
</dbReference>
<gene>
    <name evidence="8" type="primary">LOC116944133</name>
</gene>
<evidence type="ECO:0000313" key="8">
    <source>
        <dbReference type="RefSeq" id="XP_032813481.1"/>
    </source>
</evidence>
<dbReference type="InterPro" id="IPR013783">
    <property type="entry name" value="Ig-like_fold"/>
</dbReference>
<dbReference type="AlphaFoldDB" id="A0AAJ7TAU2"/>
<evidence type="ECO:0000256" key="2">
    <source>
        <dbReference type="ARBA" id="ARBA00023157"/>
    </source>
</evidence>
<dbReference type="GO" id="GO:0016020">
    <property type="term" value="C:membrane"/>
    <property type="evidence" value="ECO:0007669"/>
    <property type="project" value="TreeGrafter"/>
</dbReference>
<feature type="chain" id="PRO_5042538356" evidence="5">
    <location>
        <begin position="26"/>
        <end position="235"/>
    </location>
</feature>
<accession>A0AAJ7TAU2</accession>
<feature type="signal peptide" evidence="5">
    <location>
        <begin position="1"/>
        <end position="25"/>
    </location>
</feature>
<name>A0AAJ7TAU2_PETMA</name>
<evidence type="ECO:0000256" key="5">
    <source>
        <dbReference type="SAM" id="SignalP"/>
    </source>
</evidence>
<organism evidence="7 8">
    <name type="scientific">Petromyzon marinus</name>
    <name type="common">Sea lamprey</name>
    <dbReference type="NCBI Taxonomy" id="7757"/>
    <lineage>
        <taxon>Eukaryota</taxon>
        <taxon>Metazoa</taxon>
        <taxon>Chordata</taxon>
        <taxon>Craniata</taxon>
        <taxon>Vertebrata</taxon>
        <taxon>Cyclostomata</taxon>
        <taxon>Hyperoartia</taxon>
        <taxon>Petromyzontiformes</taxon>
        <taxon>Petromyzontidae</taxon>
        <taxon>Petromyzon</taxon>
    </lineage>
</organism>
<dbReference type="InterPro" id="IPR007110">
    <property type="entry name" value="Ig-like_dom"/>
</dbReference>
<dbReference type="PANTHER" id="PTHR12207">
    <property type="entry name" value="V-SET AND TRANSMEMBRANE DOMAIN-CONTAINING PROTEIN"/>
    <property type="match status" value="1"/>
</dbReference>
<feature type="region of interest" description="Disordered" evidence="4">
    <location>
        <begin position="180"/>
        <end position="208"/>
    </location>
</feature>
<dbReference type="InterPro" id="IPR036179">
    <property type="entry name" value="Ig-like_dom_sf"/>
</dbReference>
<keyword evidence="2" id="KW-1015">Disulfide bond</keyword>
<dbReference type="Gene3D" id="2.60.40.10">
    <property type="entry name" value="Immunoglobulins"/>
    <property type="match status" value="1"/>
</dbReference>
<dbReference type="KEGG" id="pmrn:116944133"/>
<dbReference type="SMART" id="SM00409">
    <property type="entry name" value="IG"/>
    <property type="match status" value="1"/>
</dbReference>
<evidence type="ECO:0000256" key="3">
    <source>
        <dbReference type="ARBA" id="ARBA00023319"/>
    </source>
</evidence>
<dbReference type="PROSITE" id="PS50835">
    <property type="entry name" value="IG_LIKE"/>
    <property type="match status" value="1"/>
</dbReference>
<dbReference type="RefSeq" id="XP_032813481.1">
    <property type="nucleotide sequence ID" value="XM_032957590.1"/>
</dbReference>
<dbReference type="InterPro" id="IPR003598">
    <property type="entry name" value="Ig_sub2"/>
</dbReference>
<dbReference type="InterPro" id="IPR003599">
    <property type="entry name" value="Ig_sub"/>
</dbReference>
<proteinExistence type="predicted"/>
<keyword evidence="7" id="KW-1185">Reference proteome</keyword>
<keyword evidence="3" id="KW-0393">Immunoglobulin domain</keyword>
<dbReference type="InterPro" id="IPR051102">
    <property type="entry name" value="IgSF_V-set/TM_domain"/>
</dbReference>
<protein>
    <submittedName>
        <fullName evidence="8">V-set and transmembrane domain-containing protein 2-like protein isoform X1</fullName>
    </submittedName>
</protein>
<dbReference type="Proteomes" id="UP001318040">
    <property type="component" value="Chromosome 20"/>
</dbReference>
<dbReference type="Pfam" id="PF13927">
    <property type="entry name" value="Ig_3"/>
    <property type="match status" value="1"/>
</dbReference>
<evidence type="ECO:0000313" key="7">
    <source>
        <dbReference type="Proteomes" id="UP001318040"/>
    </source>
</evidence>
<reference evidence="8" key="1">
    <citation type="submission" date="2025-08" db="UniProtKB">
        <authorList>
            <consortium name="RefSeq"/>
        </authorList>
    </citation>
    <scope>IDENTIFICATION</scope>
    <source>
        <tissue evidence="8">Sperm</tissue>
    </source>
</reference>
<feature type="compositionally biased region" description="Polar residues" evidence="4">
    <location>
        <begin position="193"/>
        <end position="203"/>
    </location>
</feature>
<evidence type="ECO:0000256" key="1">
    <source>
        <dbReference type="ARBA" id="ARBA00022729"/>
    </source>
</evidence>
<feature type="domain" description="Ig-like" evidence="6">
    <location>
        <begin position="25"/>
        <end position="150"/>
    </location>
</feature>
<evidence type="ECO:0000256" key="4">
    <source>
        <dbReference type="SAM" id="MobiDB-lite"/>
    </source>
</evidence>
<sequence>MLGTGCSASVTVVVAAAAILAVAKGRFVQIPGDMRAREGQDVDLTCSYRGGGAPAFAPLEIQWWFLGSVPVSESTQQQQEEEEEEAVHELQGGFSQEPTKISVVRVLGSSISSRLHLTNVRKQDEGTYECRVTDRHAWPAQEHKARAALTVEMAGGRRRPGGPRDVQAAEAMPLFHNVTAKRSPARPAGAQGGASTPSTNVDRTSGGPRTCPRQHILLVKAALILAAQYFVIHAK</sequence>
<evidence type="ECO:0000259" key="6">
    <source>
        <dbReference type="PROSITE" id="PS50835"/>
    </source>
</evidence>
<keyword evidence="1 5" id="KW-0732">Signal</keyword>